<evidence type="ECO:0000313" key="8">
    <source>
        <dbReference type="Proteomes" id="UP000070412"/>
    </source>
</evidence>
<dbReference type="InterPro" id="IPR018980">
    <property type="entry name" value="FERM_PH-like_C"/>
</dbReference>
<feature type="domain" description="FERM" evidence="5">
    <location>
        <begin position="22"/>
        <end position="305"/>
    </location>
</feature>
<reference evidence="8" key="1">
    <citation type="journal article" date="2020" name="PLoS Negl. Trop. Dis.">
        <title>High-quality nuclear genome for Sarcoptes scabiei-A critical resource for a neglected parasite.</title>
        <authorList>
            <person name="Korhonen P.K."/>
            <person name="Gasser R.B."/>
            <person name="Ma G."/>
            <person name="Wang T."/>
            <person name="Stroehlein A.J."/>
            <person name="Young N.D."/>
            <person name="Ang C.S."/>
            <person name="Fernando D.D."/>
            <person name="Lu H.C."/>
            <person name="Taylor S."/>
            <person name="Reynolds S.L."/>
            <person name="Mofiz E."/>
            <person name="Najaraj S.H."/>
            <person name="Gowda H."/>
            <person name="Madugundu A."/>
            <person name="Renuse S."/>
            <person name="Holt D."/>
            <person name="Pandey A."/>
            <person name="Papenfuss A.T."/>
            <person name="Fischer K."/>
        </authorList>
    </citation>
    <scope>NUCLEOTIDE SEQUENCE [LARGE SCALE GENOMIC DNA]</scope>
</reference>
<dbReference type="GO" id="GO:0031032">
    <property type="term" value="P:actomyosin structure organization"/>
    <property type="evidence" value="ECO:0007669"/>
    <property type="project" value="TreeGrafter"/>
</dbReference>
<dbReference type="Gene3D" id="2.30.29.30">
    <property type="entry name" value="Pleckstrin-homology domain (PH domain)/Phosphotyrosine-binding domain (PTB)"/>
    <property type="match status" value="1"/>
</dbReference>
<feature type="region of interest" description="Disordered" evidence="3">
    <location>
        <begin position="469"/>
        <end position="494"/>
    </location>
</feature>
<organism evidence="6">
    <name type="scientific">Sarcoptes scabiei</name>
    <name type="common">Itch mite</name>
    <name type="synonym">Acarus scabiei</name>
    <dbReference type="NCBI Taxonomy" id="52283"/>
    <lineage>
        <taxon>Eukaryota</taxon>
        <taxon>Metazoa</taxon>
        <taxon>Ecdysozoa</taxon>
        <taxon>Arthropoda</taxon>
        <taxon>Chelicerata</taxon>
        <taxon>Arachnida</taxon>
        <taxon>Acari</taxon>
        <taxon>Acariformes</taxon>
        <taxon>Sarcoptiformes</taxon>
        <taxon>Astigmata</taxon>
        <taxon>Psoroptidia</taxon>
        <taxon>Sarcoptoidea</taxon>
        <taxon>Sarcoptidae</taxon>
        <taxon>Sarcoptinae</taxon>
        <taxon>Sarcoptes</taxon>
    </lineage>
</organism>
<dbReference type="InterPro" id="IPR029071">
    <property type="entry name" value="Ubiquitin-like_domsf"/>
</dbReference>
<dbReference type="GO" id="GO:0071944">
    <property type="term" value="C:cell periphery"/>
    <property type="evidence" value="ECO:0007669"/>
    <property type="project" value="UniProtKB-ARBA"/>
</dbReference>
<evidence type="ECO:0000256" key="1">
    <source>
        <dbReference type="ARBA" id="ARBA00004282"/>
    </source>
</evidence>
<dbReference type="InterPro" id="IPR014352">
    <property type="entry name" value="FERM/acyl-CoA-bd_prot_sf"/>
</dbReference>
<dbReference type="CDD" id="cd14473">
    <property type="entry name" value="FERM_B-lobe"/>
    <property type="match status" value="1"/>
</dbReference>
<dbReference type="EMBL" id="WVUK01000056">
    <property type="protein sequence ID" value="KAF7493341.1"/>
    <property type="molecule type" value="Genomic_DNA"/>
</dbReference>
<dbReference type="GO" id="GO:0070161">
    <property type="term" value="C:anchoring junction"/>
    <property type="evidence" value="ECO:0007669"/>
    <property type="project" value="UniProtKB-SubCell"/>
</dbReference>
<feature type="transmembrane region" description="Helical" evidence="4">
    <location>
        <begin position="554"/>
        <end position="580"/>
    </location>
</feature>
<dbReference type="Pfam" id="PF09379">
    <property type="entry name" value="FERM_N"/>
    <property type="match status" value="1"/>
</dbReference>
<evidence type="ECO:0000256" key="4">
    <source>
        <dbReference type="SAM" id="Phobius"/>
    </source>
</evidence>
<dbReference type="SUPFAM" id="SSF54236">
    <property type="entry name" value="Ubiquitin-like"/>
    <property type="match status" value="1"/>
</dbReference>
<dbReference type="InterPro" id="IPR019748">
    <property type="entry name" value="FERM_central"/>
</dbReference>
<name>A0A834RD50_SARSC</name>
<dbReference type="OrthoDB" id="6266673at2759"/>
<dbReference type="EnsemblMetazoa" id="SSS_8741s_mrna">
    <property type="protein sequence ID" value="KAF7493341.1"/>
    <property type="gene ID" value="SSS_8741"/>
</dbReference>
<dbReference type="InterPro" id="IPR018979">
    <property type="entry name" value="FERM_N"/>
</dbReference>
<dbReference type="SUPFAM" id="SSF50729">
    <property type="entry name" value="PH domain-like"/>
    <property type="match status" value="1"/>
</dbReference>
<dbReference type="SMART" id="SM01196">
    <property type="entry name" value="FERM_C"/>
    <property type="match status" value="1"/>
</dbReference>
<dbReference type="Pfam" id="PF00373">
    <property type="entry name" value="FERM_M"/>
    <property type="match status" value="1"/>
</dbReference>
<dbReference type="Gene3D" id="1.20.80.10">
    <property type="match status" value="1"/>
</dbReference>
<dbReference type="Proteomes" id="UP000070412">
    <property type="component" value="Unassembled WGS sequence"/>
</dbReference>
<dbReference type="PANTHER" id="PTHR23280:SF32">
    <property type="entry name" value="FI22325P1"/>
    <property type="match status" value="1"/>
</dbReference>
<dbReference type="SMART" id="SM00295">
    <property type="entry name" value="B41"/>
    <property type="match status" value="1"/>
</dbReference>
<dbReference type="AlphaFoldDB" id="A0A834RD50"/>
<reference evidence="6" key="2">
    <citation type="submission" date="2020-01" db="EMBL/GenBank/DDBJ databases">
        <authorList>
            <person name="Korhonen P.K.K."/>
            <person name="Guangxu M.G."/>
            <person name="Wang T.W."/>
            <person name="Stroehlein A.J.S."/>
            <person name="Young N.D."/>
            <person name="Ang C.-S.A."/>
            <person name="Fernando D.W.F."/>
            <person name="Lu H.L."/>
            <person name="Taylor S.T."/>
            <person name="Ehtesham M.E.M."/>
            <person name="Najaraj S.H.N."/>
            <person name="Harsha G.H.G."/>
            <person name="Madugundu A.M."/>
            <person name="Renuse S.R."/>
            <person name="Holt D.H."/>
            <person name="Pandey A.P."/>
            <person name="Papenfuss A.P."/>
            <person name="Gasser R.B.G."/>
            <person name="Fischer K.F."/>
        </authorList>
    </citation>
    <scope>NUCLEOTIDE SEQUENCE</scope>
    <source>
        <strain evidence="6">SSS_KF_BRIS2020</strain>
    </source>
</reference>
<proteinExistence type="predicted"/>
<dbReference type="GO" id="GO:0005856">
    <property type="term" value="C:cytoskeleton"/>
    <property type="evidence" value="ECO:0007669"/>
    <property type="project" value="TreeGrafter"/>
</dbReference>
<dbReference type="GO" id="GO:0009887">
    <property type="term" value="P:animal organ morphogenesis"/>
    <property type="evidence" value="ECO:0007669"/>
    <property type="project" value="UniProtKB-ARBA"/>
</dbReference>
<feature type="compositionally biased region" description="Polar residues" evidence="3">
    <location>
        <begin position="469"/>
        <end position="486"/>
    </location>
</feature>
<dbReference type="FunFam" id="3.10.20.90:FF:000002">
    <property type="entry name" value="Erythrocyte protein band 4.1-like 3"/>
    <property type="match status" value="1"/>
</dbReference>
<dbReference type="GO" id="GO:0048731">
    <property type="term" value="P:system development"/>
    <property type="evidence" value="ECO:0007669"/>
    <property type="project" value="UniProtKB-ARBA"/>
</dbReference>
<reference evidence="7" key="3">
    <citation type="submission" date="2022-06" db="UniProtKB">
        <authorList>
            <consortium name="EnsemblMetazoa"/>
        </authorList>
    </citation>
    <scope>IDENTIFICATION</scope>
</reference>
<comment type="subcellular location">
    <subcellularLocation>
        <location evidence="1">Cell junction</location>
    </subcellularLocation>
</comment>
<keyword evidence="4" id="KW-0472">Membrane</keyword>
<feature type="region of interest" description="Disordered" evidence="3">
    <location>
        <begin position="344"/>
        <end position="385"/>
    </location>
</feature>
<evidence type="ECO:0000313" key="7">
    <source>
        <dbReference type="EnsemblMetazoa" id="KAF7493341.1"/>
    </source>
</evidence>
<dbReference type="InterPro" id="IPR035963">
    <property type="entry name" value="FERM_2"/>
</dbReference>
<dbReference type="InterPro" id="IPR000299">
    <property type="entry name" value="FERM_domain"/>
</dbReference>
<gene>
    <name evidence="6" type="ORF">SSS_8741</name>
</gene>
<evidence type="ECO:0000256" key="2">
    <source>
        <dbReference type="ARBA" id="ARBA00022949"/>
    </source>
</evidence>
<evidence type="ECO:0000259" key="5">
    <source>
        <dbReference type="PROSITE" id="PS50057"/>
    </source>
</evidence>
<dbReference type="Gene3D" id="3.10.20.90">
    <property type="entry name" value="Phosphatidylinositol 3-kinase Catalytic Subunit, Chain A, domain 1"/>
    <property type="match status" value="1"/>
</dbReference>
<keyword evidence="2" id="KW-0965">Cell junction</keyword>
<evidence type="ECO:0000313" key="6">
    <source>
        <dbReference type="EMBL" id="KAF7493341.1"/>
    </source>
</evidence>
<dbReference type="FunFam" id="1.20.80.10:FF:000006">
    <property type="entry name" value="FERM domain-containing protein 5 isoform X1"/>
    <property type="match status" value="1"/>
</dbReference>
<sequence>MASKLLSRFGSKKDLTLQQQHFDCTIKLLDDEEVVQTNFQKEQKGQFLLDYVFKMLNLLERDYFGLRFVDPNNQRVWLDPTKLIYKQVKNITPPIIFCFRVKYYPANPTTLKEELTRYYLYLQLRRDILNQKLHCLSDSTYLMACVLQSDLGDFDAQDHKGNYIASMKIKILPNQNEKIELEAIEIHQKEMKGLTPADVELLFLQRASKLDTYGIDPYPVKDQKKNQFLLGINYSGIVCFEGNKKVNHFAWTELQKIIYEGKMLILHHYSAGKKNLIGFKCSNVMTCQNLWRTAVEQRYFFTMNSSNEIPMVISSGGLFSKQCKLRYSGRVEKELIEDMKKVPASGGTINRRHSMNMGPSMMHSVGRSNTAPLPDASPPKFQSSIYEDKNPYLNYSVLSDQEPYTATNNNTTNRDQSLYPNSSLILEPKDLNETLQQSTACLPTEFNLRPDLTPNGQEQQTISFETPVIRSSPSQLSQTKISTGEETNNDSDETLEQVSEIVDQSISTAHHYYQQQQNQTKESINKRAGDYLAPSTVASKKRPTLSKLSFCKKMAMVLVTSLLSALIILSLVLIVLILILEIDNEFFEKIRGLPEMTLFRQEYYDPIREQVLQSYNHYRESFKIEEKR</sequence>
<dbReference type="CDD" id="cd17102">
    <property type="entry name" value="FERM_F1_FRMD3"/>
    <property type="match status" value="1"/>
</dbReference>
<dbReference type="InterPro" id="IPR019749">
    <property type="entry name" value="Band_41_domain"/>
</dbReference>
<keyword evidence="4" id="KW-1133">Transmembrane helix</keyword>
<dbReference type="PANTHER" id="PTHR23280">
    <property type="entry name" value="4.1 G PROTEIN"/>
    <property type="match status" value="1"/>
</dbReference>
<dbReference type="PRINTS" id="PR00935">
    <property type="entry name" value="BAND41"/>
</dbReference>
<dbReference type="InterPro" id="IPR011993">
    <property type="entry name" value="PH-like_dom_sf"/>
</dbReference>
<protein>
    <submittedName>
        <fullName evidence="6">FERM domain-containing protein 3</fullName>
    </submittedName>
</protein>
<evidence type="ECO:0000256" key="3">
    <source>
        <dbReference type="SAM" id="MobiDB-lite"/>
    </source>
</evidence>
<dbReference type="Pfam" id="PF09380">
    <property type="entry name" value="FERM_C"/>
    <property type="match status" value="1"/>
</dbReference>
<keyword evidence="8" id="KW-1185">Reference proteome</keyword>
<keyword evidence="4" id="KW-0812">Transmembrane</keyword>
<dbReference type="PROSITE" id="PS50057">
    <property type="entry name" value="FERM_3"/>
    <property type="match status" value="1"/>
</dbReference>
<dbReference type="SUPFAM" id="SSF47031">
    <property type="entry name" value="Second domain of FERM"/>
    <property type="match status" value="1"/>
</dbReference>
<accession>A0A834RD50</accession>